<evidence type="ECO:0000256" key="1">
    <source>
        <dbReference type="ARBA" id="ARBA00004651"/>
    </source>
</evidence>
<keyword evidence="3" id="KW-1003">Cell membrane</keyword>
<evidence type="ECO:0000256" key="9">
    <source>
        <dbReference type="SAM" id="Phobius"/>
    </source>
</evidence>
<evidence type="ECO:0000256" key="2">
    <source>
        <dbReference type="ARBA" id="ARBA00005346"/>
    </source>
</evidence>
<feature type="transmembrane region" description="Helical" evidence="9">
    <location>
        <begin position="229"/>
        <end position="249"/>
    </location>
</feature>
<gene>
    <name evidence="11" type="primary">ndhF</name>
</gene>
<dbReference type="PhylomeDB" id="P73227"/>
<feature type="transmembrane region" description="Helical" evidence="9">
    <location>
        <begin position="160"/>
        <end position="181"/>
    </location>
</feature>
<comment type="function">
    <text evidence="7">NDH-1 shuttles electrons from NAD(P)H, via FMN and iron-sulfur (Fe-S) centers, to quinones in the respiratory chain. The immediate electron acceptor for the enzyme in this species is believed to be plastoquinone. Couples the redox reaction to proton translocation (for every two electrons transferred, four hydrogen ions are translocated across the cytoplasmic membrane), and thus conserves the redox energy in a proton gradient.</text>
</comment>
<evidence type="ECO:0000256" key="8">
    <source>
        <dbReference type="RuleBase" id="RU000320"/>
    </source>
</evidence>
<evidence type="ECO:0000313" key="12">
    <source>
        <dbReference type="Proteomes" id="UP000001425"/>
    </source>
</evidence>
<dbReference type="PANTHER" id="PTHR42703:SF1">
    <property type="entry name" value="NA(+)_H(+) ANTIPORTER SUBUNIT D1"/>
    <property type="match status" value="1"/>
</dbReference>
<sequence length="495" mass="53675">MNFPTAIAPNNLLIAIVALLVLALMGAFGGYLFRPLVRPSALLMTLGTILLAAVGFALPNAQQWQLMDRFGILLQLDNLGSYFLLTNGLVTLAVLLYCWASPRTTFFYVQLMVLHVSLNAAFLSTDLISLYVCLEVVGLSSFLLIIYPRQAASSWIGLRYLFVTNTALLFYLIGVMLVYQATNSLDFQGLATAPYEAIALIFLGLLIKGEIFLSGLWSPQTSSIASAPVAALLSGIVVKAGILPLLRFASLSERLAMMVWGLAIATALLGMGLGMFARDSRRILAYSTISQMGFILVAPAVGGLYALTHGLAKACLFLLVGSLPERDLDKLQAQPISYKLWLPMVLASSSIIGLPILAGFEAKTLTLETLSLNELPWTGILMNLAGVGTAIILAKFIFLIPSFDKNVDLDKSPWGLFLAVLLLLGALTLGNVIYPEAFSMENGIKATASFLLGSAIYWWGLRKIPWQPPDWGERLDHLIGTMAIMLMLLFSSVLI</sequence>
<dbReference type="PaxDb" id="1148-1652331"/>
<accession>P73227</accession>
<feature type="domain" description="NADH:quinone oxidoreductase/Mrp antiporter transmembrane" evidence="10">
    <location>
        <begin position="124"/>
        <end position="378"/>
    </location>
</feature>
<dbReference type="KEGG" id="syn:slr2009"/>
<feature type="transmembrane region" description="Helical" evidence="9">
    <location>
        <begin position="40"/>
        <end position="59"/>
    </location>
</feature>
<evidence type="ECO:0000313" key="11">
    <source>
        <dbReference type="EMBL" id="BAA17254.1"/>
    </source>
</evidence>
<protein>
    <submittedName>
        <fullName evidence="11">NADH dehydrogenase subunit 5</fullName>
    </submittedName>
</protein>
<keyword evidence="6 9" id="KW-0472">Membrane</keyword>
<dbReference type="PIR" id="S75340">
    <property type="entry name" value="S75340"/>
</dbReference>
<feature type="transmembrane region" description="Helical" evidence="9">
    <location>
        <begin position="340"/>
        <end position="360"/>
    </location>
</feature>
<dbReference type="InParanoid" id="P73227"/>
<dbReference type="eggNOG" id="COG0651">
    <property type="taxonomic scope" value="Bacteria"/>
</dbReference>
<dbReference type="Proteomes" id="UP000001425">
    <property type="component" value="Chromosome"/>
</dbReference>
<evidence type="ECO:0000256" key="7">
    <source>
        <dbReference type="ARBA" id="ARBA00025624"/>
    </source>
</evidence>
<dbReference type="NCBIfam" id="NF005140">
    <property type="entry name" value="PRK06589.1"/>
    <property type="match status" value="1"/>
</dbReference>
<keyword evidence="4 8" id="KW-0812">Transmembrane</keyword>
<feature type="transmembrane region" description="Helical" evidence="9">
    <location>
        <begin position="380"/>
        <end position="402"/>
    </location>
</feature>
<feature type="transmembrane region" description="Helical" evidence="9">
    <location>
        <begin position="79"/>
        <end position="99"/>
    </location>
</feature>
<feature type="transmembrane region" description="Helical" evidence="9">
    <location>
        <begin position="294"/>
        <end position="320"/>
    </location>
</feature>
<feature type="transmembrane region" description="Helical" evidence="9">
    <location>
        <begin position="255"/>
        <end position="273"/>
    </location>
</feature>
<dbReference type="InterPro" id="IPR001750">
    <property type="entry name" value="ND/Mrp_TM"/>
</dbReference>
<comment type="subcellular location">
    <subcellularLocation>
        <location evidence="1">Cell membrane</location>
        <topology evidence="1">Multi-pass membrane protein</topology>
    </subcellularLocation>
    <subcellularLocation>
        <location evidence="8">Membrane</location>
        <topology evidence="8">Multi-pass membrane protein</topology>
    </subcellularLocation>
</comment>
<reference evidence="11 12" key="1">
    <citation type="journal article" date="1995" name="DNA Res.">
        <title>Sequence analysis of the genome of the unicellular cyanobacterium Synechocystis sp. strain PCC6803. I. Sequence features in the 1 Mb region from map positions 64% to 92% of the genome.</title>
        <authorList>
            <person name="Kaneko T."/>
            <person name="Tanaka A."/>
            <person name="Sato S."/>
            <person name="Kotani H."/>
            <person name="Sazuka T."/>
            <person name="Miyajima N."/>
            <person name="Sugiura M."/>
            <person name="Tabata S."/>
        </authorList>
    </citation>
    <scope>NUCLEOTIDE SEQUENCE [LARGE SCALE GENOMIC DNA]</scope>
    <source>
        <strain evidence="12">ATCC 27184 / PCC 6803 / Kazusa</strain>
    </source>
</reference>
<evidence type="ECO:0000256" key="5">
    <source>
        <dbReference type="ARBA" id="ARBA00022989"/>
    </source>
</evidence>
<dbReference type="Pfam" id="PF00361">
    <property type="entry name" value="Proton_antipo_M"/>
    <property type="match status" value="1"/>
</dbReference>
<dbReference type="InterPro" id="IPR050586">
    <property type="entry name" value="CPA3_Na-H_Antiporter_D"/>
</dbReference>
<evidence type="ECO:0000256" key="6">
    <source>
        <dbReference type="ARBA" id="ARBA00023136"/>
    </source>
</evidence>
<dbReference type="EnsemblBacteria" id="BAA17254">
    <property type="protein sequence ID" value="BAA17254"/>
    <property type="gene ID" value="BAA17254"/>
</dbReference>
<feature type="transmembrane region" description="Helical" evidence="9">
    <location>
        <begin position="106"/>
        <end position="122"/>
    </location>
</feature>
<dbReference type="STRING" id="1148.gene:10498117"/>
<keyword evidence="5 9" id="KW-1133">Transmembrane helix</keyword>
<organism evidence="11 12">
    <name type="scientific">Synechocystis sp. (strain ATCC 27184 / PCC 6803 / Kazusa)</name>
    <dbReference type="NCBI Taxonomy" id="1111708"/>
    <lineage>
        <taxon>Bacteria</taxon>
        <taxon>Bacillati</taxon>
        <taxon>Cyanobacteriota</taxon>
        <taxon>Cyanophyceae</taxon>
        <taxon>Synechococcales</taxon>
        <taxon>Merismopediaceae</taxon>
        <taxon>Synechocystis</taxon>
    </lineage>
</organism>
<reference evidence="11 12" key="2">
    <citation type="journal article" date="1996" name="DNA Res.">
        <title>Sequence analysis of the genome of the unicellular cyanobacterium Synechocystis sp. strain PCC6803. II. Sequence determination of the entire genome and assignment of potential protein-coding regions.</title>
        <authorList>
            <person name="Kaneko T."/>
            <person name="Sato S."/>
            <person name="Kotani H."/>
            <person name="Tanaka A."/>
            <person name="Asamizu E."/>
            <person name="Nakamura Y."/>
            <person name="Miyajima N."/>
            <person name="Hirosawa M."/>
            <person name="Sugiura M."/>
            <person name="Sasamoto S."/>
            <person name="Kimura T."/>
            <person name="Hosouchi T."/>
            <person name="Matsuno A."/>
            <person name="Muraki A."/>
            <person name="Nakazaki N."/>
            <person name="Naruo K."/>
            <person name="Okumura S."/>
            <person name="Shimpo S."/>
            <person name="Takeuchi C."/>
            <person name="Wada T."/>
            <person name="Watanabe A."/>
            <person name="Yamada M."/>
            <person name="Yasuda M."/>
            <person name="Tabata S."/>
        </authorList>
    </citation>
    <scope>NUCLEOTIDE SEQUENCE [LARGE SCALE GENOMIC DNA]</scope>
    <source>
        <strain evidence="12">ATCC 27184 / PCC 6803 / Kazusa</strain>
    </source>
</reference>
<evidence type="ECO:0000256" key="4">
    <source>
        <dbReference type="ARBA" id="ARBA00022692"/>
    </source>
</evidence>
<feature type="transmembrane region" description="Helical" evidence="9">
    <location>
        <begin position="128"/>
        <end position="148"/>
    </location>
</feature>
<proteinExistence type="inferred from homology"/>
<comment type="similarity">
    <text evidence="2">Belongs to the CPA3 antiporters (TC 2.A.63) subunit D family.</text>
</comment>
<dbReference type="NCBIfam" id="NF005564">
    <property type="entry name" value="PRK07234.1-4"/>
    <property type="match status" value="1"/>
</dbReference>
<feature type="transmembrane region" description="Helical" evidence="9">
    <location>
        <begin position="446"/>
        <end position="465"/>
    </location>
</feature>
<feature type="transmembrane region" description="Helical" evidence="9">
    <location>
        <begin position="477"/>
        <end position="494"/>
    </location>
</feature>
<name>P73227_SYNY3</name>
<evidence type="ECO:0000259" key="10">
    <source>
        <dbReference type="Pfam" id="PF00361"/>
    </source>
</evidence>
<feature type="transmembrane region" description="Helical" evidence="9">
    <location>
        <begin position="12"/>
        <end position="33"/>
    </location>
</feature>
<dbReference type="EMBL" id="BA000022">
    <property type="protein sequence ID" value="BAA17254.1"/>
    <property type="molecule type" value="Genomic_DNA"/>
</dbReference>
<dbReference type="PANTHER" id="PTHR42703">
    <property type="entry name" value="NADH DEHYDROGENASE"/>
    <property type="match status" value="1"/>
</dbReference>
<dbReference type="AlphaFoldDB" id="P73227"/>
<dbReference type="GO" id="GO:0005886">
    <property type="term" value="C:plasma membrane"/>
    <property type="evidence" value="ECO:0007669"/>
    <property type="project" value="UniProtKB-SubCell"/>
</dbReference>
<feature type="transmembrane region" description="Helical" evidence="9">
    <location>
        <begin position="193"/>
        <end position="217"/>
    </location>
</feature>
<keyword evidence="12" id="KW-1185">Reference proteome</keyword>
<evidence type="ECO:0000256" key="3">
    <source>
        <dbReference type="ARBA" id="ARBA00022475"/>
    </source>
</evidence>
<feature type="transmembrane region" description="Helical" evidence="9">
    <location>
        <begin position="414"/>
        <end position="434"/>
    </location>
</feature>